<feature type="region of interest" description="Disordered" evidence="1">
    <location>
        <begin position="38"/>
        <end position="99"/>
    </location>
</feature>
<reference evidence="3 4" key="1">
    <citation type="submission" date="2019-08" db="EMBL/GenBank/DDBJ databases">
        <title>Whole genome of Aphis craccivora.</title>
        <authorList>
            <person name="Voronova N.V."/>
            <person name="Shulinski R.S."/>
            <person name="Bandarenka Y.V."/>
            <person name="Zhorov D.G."/>
            <person name="Warner D."/>
        </authorList>
    </citation>
    <scope>NUCLEOTIDE SEQUENCE [LARGE SCALE GENOMIC DNA]</scope>
    <source>
        <strain evidence="3">180601</strain>
        <tissue evidence="3">Whole Body</tissue>
    </source>
</reference>
<proteinExistence type="predicted"/>
<dbReference type="EMBL" id="VUJU01000707">
    <property type="protein sequence ID" value="KAF0768772.1"/>
    <property type="molecule type" value="Genomic_DNA"/>
</dbReference>
<feature type="compositionally biased region" description="Polar residues" evidence="1">
    <location>
        <begin position="241"/>
        <end position="259"/>
    </location>
</feature>
<feature type="signal peptide" evidence="2">
    <location>
        <begin position="1"/>
        <end position="21"/>
    </location>
</feature>
<feature type="chain" id="PRO_5026338121" evidence="2">
    <location>
        <begin position="22"/>
        <end position="265"/>
    </location>
</feature>
<evidence type="ECO:0000313" key="3">
    <source>
        <dbReference type="EMBL" id="KAF0768772.1"/>
    </source>
</evidence>
<feature type="non-terminal residue" evidence="3">
    <location>
        <position position="1"/>
    </location>
</feature>
<keyword evidence="4" id="KW-1185">Reference proteome</keyword>
<feature type="region of interest" description="Disordered" evidence="1">
    <location>
        <begin position="241"/>
        <end position="265"/>
    </location>
</feature>
<evidence type="ECO:0000256" key="2">
    <source>
        <dbReference type="SAM" id="SignalP"/>
    </source>
</evidence>
<accession>A0A6G0ZCU5</accession>
<evidence type="ECO:0000313" key="4">
    <source>
        <dbReference type="Proteomes" id="UP000478052"/>
    </source>
</evidence>
<dbReference type="OrthoDB" id="6618446at2759"/>
<comment type="caution">
    <text evidence="3">The sequence shown here is derived from an EMBL/GenBank/DDBJ whole genome shotgun (WGS) entry which is preliminary data.</text>
</comment>
<dbReference type="Proteomes" id="UP000478052">
    <property type="component" value="Unassembled WGS sequence"/>
</dbReference>
<evidence type="ECO:0000256" key="1">
    <source>
        <dbReference type="SAM" id="MobiDB-lite"/>
    </source>
</evidence>
<feature type="compositionally biased region" description="Polar residues" evidence="1">
    <location>
        <begin position="80"/>
        <end position="99"/>
    </location>
</feature>
<organism evidence="3 4">
    <name type="scientific">Aphis craccivora</name>
    <name type="common">Cowpea aphid</name>
    <dbReference type="NCBI Taxonomy" id="307492"/>
    <lineage>
        <taxon>Eukaryota</taxon>
        <taxon>Metazoa</taxon>
        <taxon>Ecdysozoa</taxon>
        <taxon>Arthropoda</taxon>
        <taxon>Hexapoda</taxon>
        <taxon>Insecta</taxon>
        <taxon>Pterygota</taxon>
        <taxon>Neoptera</taxon>
        <taxon>Paraneoptera</taxon>
        <taxon>Hemiptera</taxon>
        <taxon>Sternorrhyncha</taxon>
        <taxon>Aphidomorpha</taxon>
        <taxon>Aphidoidea</taxon>
        <taxon>Aphididae</taxon>
        <taxon>Aphidini</taxon>
        <taxon>Aphis</taxon>
        <taxon>Aphis</taxon>
    </lineage>
</organism>
<gene>
    <name evidence="3" type="ORF">FWK35_00016328</name>
</gene>
<sequence>TLMKQHWQLLFLLGVACLTAADVPLSTKDNLDTEIISSREVSRTEPPPQSEPSSQAKLPLRDESPSQSQLSTRSQLTTRVENSTHSPCNSGSNEDVNESTISALTTVSVKTVTDGLRDQVIRLTNELSKAVAALQIAQQRERKLAVLEREKYRCDDIIINTTNYVKAASEKVLGLVDNVQHAENGLAADTYKERQVQQKLARTHRTLGRSRRRLQVIRRLLAGAEVGLVHLESSRMLSKCSANNKKPQDTQHSIKSPSLNHALDV</sequence>
<dbReference type="AlphaFoldDB" id="A0A6G0ZCU5"/>
<keyword evidence="2" id="KW-0732">Signal</keyword>
<name>A0A6G0ZCU5_APHCR</name>
<protein>
    <submittedName>
        <fullName evidence="3">Uncharacterized protein</fullName>
    </submittedName>
</protein>
<feature type="compositionally biased region" description="Low complexity" evidence="1">
    <location>
        <begin position="66"/>
        <end position="79"/>
    </location>
</feature>